<feature type="domain" description="Oligopeptidase F N-terminal" evidence="8">
    <location>
        <begin position="140"/>
        <end position="209"/>
    </location>
</feature>
<dbReference type="InterPro" id="IPR042088">
    <property type="entry name" value="OligoPept_F_C"/>
</dbReference>
<dbReference type="STRING" id="392015.SAMN05421543_10199"/>
<dbReference type="NCBIfam" id="TIGR00181">
    <property type="entry name" value="pepF"/>
    <property type="match status" value="1"/>
</dbReference>
<keyword evidence="5 6" id="KW-0482">Metalloprotease</keyword>
<dbReference type="EMBL" id="FPBV01000001">
    <property type="protein sequence ID" value="SFU32121.1"/>
    <property type="molecule type" value="Genomic_DNA"/>
</dbReference>
<keyword evidence="10" id="KW-1185">Reference proteome</keyword>
<dbReference type="InterPro" id="IPR013647">
    <property type="entry name" value="OligopepF_N_dom"/>
</dbReference>
<evidence type="ECO:0000256" key="3">
    <source>
        <dbReference type="ARBA" id="ARBA00022801"/>
    </source>
</evidence>
<dbReference type="InterPro" id="IPR045090">
    <property type="entry name" value="Pept_M3A_M3B"/>
</dbReference>
<dbReference type="Pfam" id="PF08439">
    <property type="entry name" value="Peptidase_M3_N"/>
    <property type="match status" value="1"/>
</dbReference>
<keyword evidence="3 6" id="KW-0378">Hydrolase</keyword>
<evidence type="ECO:0000259" key="7">
    <source>
        <dbReference type="Pfam" id="PF01432"/>
    </source>
</evidence>
<dbReference type="PANTHER" id="PTHR11804:SF45">
    <property type="entry name" value="SIMILAR TO OLIGOENDOPEPTIDASE"/>
    <property type="match status" value="1"/>
</dbReference>
<dbReference type="Gene3D" id="1.10.287.830">
    <property type="entry name" value="putative peptidase helix hairpin domain like"/>
    <property type="match status" value="1"/>
</dbReference>
<dbReference type="InterPro" id="IPR004438">
    <property type="entry name" value="Peptidase_M3B"/>
</dbReference>
<dbReference type="AlphaFoldDB" id="A0A1I7F7D6"/>
<dbReference type="SUPFAM" id="SSF55486">
    <property type="entry name" value="Metalloproteases ('zincins'), catalytic domain"/>
    <property type="match status" value="1"/>
</dbReference>
<dbReference type="Proteomes" id="UP000183508">
    <property type="component" value="Unassembled WGS sequence"/>
</dbReference>
<keyword evidence="1 6" id="KW-0645">Protease</keyword>
<evidence type="ECO:0000256" key="5">
    <source>
        <dbReference type="ARBA" id="ARBA00023049"/>
    </source>
</evidence>
<feature type="domain" description="Peptidase M3A/M3B catalytic" evidence="7">
    <location>
        <begin position="235"/>
        <end position="611"/>
    </location>
</feature>
<dbReference type="PANTHER" id="PTHR11804">
    <property type="entry name" value="PROTEASE M3 THIMET OLIGOPEPTIDASE-RELATED"/>
    <property type="match status" value="1"/>
</dbReference>
<dbReference type="Gene3D" id="1.20.140.70">
    <property type="entry name" value="Oligopeptidase f, N-terminal domain"/>
    <property type="match status" value="1"/>
</dbReference>
<evidence type="ECO:0000313" key="9">
    <source>
        <dbReference type="EMBL" id="SFU32121.1"/>
    </source>
</evidence>
<evidence type="ECO:0000259" key="8">
    <source>
        <dbReference type="Pfam" id="PF08439"/>
    </source>
</evidence>
<dbReference type="GO" id="GO:0004222">
    <property type="term" value="F:metalloendopeptidase activity"/>
    <property type="evidence" value="ECO:0007669"/>
    <property type="project" value="UniProtKB-UniRule"/>
</dbReference>
<comment type="cofactor">
    <cofactor evidence="6">
        <name>Zn(2+)</name>
        <dbReference type="ChEBI" id="CHEBI:29105"/>
    </cofactor>
    <text evidence="6">Binds 1 zinc ion.</text>
</comment>
<dbReference type="GO" id="GO:0006508">
    <property type="term" value="P:proteolysis"/>
    <property type="evidence" value="ECO:0007669"/>
    <property type="project" value="UniProtKB-KW"/>
</dbReference>
<reference evidence="10" key="1">
    <citation type="submission" date="2016-10" db="EMBL/GenBank/DDBJ databases">
        <authorList>
            <person name="Varghese N."/>
        </authorList>
    </citation>
    <scope>NUCLEOTIDE SEQUENCE [LARGE SCALE GENOMIC DNA]</scope>
    <source>
        <strain evidence="10">DSM 17980</strain>
    </source>
</reference>
<gene>
    <name evidence="9" type="ORF">SAMN05421543_10199</name>
</gene>
<dbReference type="Pfam" id="PF01432">
    <property type="entry name" value="Peptidase_M3"/>
    <property type="match status" value="1"/>
</dbReference>
<dbReference type="GO" id="GO:0006518">
    <property type="term" value="P:peptide metabolic process"/>
    <property type="evidence" value="ECO:0007669"/>
    <property type="project" value="TreeGrafter"/>
</dbReference>
<dbReference type="eggNOG" id="COG1164">
    <property type="taxonomic scope" value="Bacteria"/>
</dbReference>
<keyword evidence="2 6" id="KW-0479">Metal-binding</keyword>
<name>A0A1I7F7D6_9BACL</name>
<dbReference type="CDD" id="cd09609">
    <property type="entry name" value="M3B_PepF"/>
    <property type="match status" value="1"/>
</dbReference>
<organism evidence="9 10">
    <name type="scientific">Alicyclobacillus macrosporangiidus</name>
    <dbReference type="NCBI Taxonomy" id="392015"/>
    <lineage>
        <taxon>Bacteria</taxon>
        <taxon>Bacillati</taxon>
        <taxon>Bacillota</taxon>
        <taxon>Bacilli</taxon>
        <taxon>Bacillales</taxon>
        <taxon>Alicyclobacillaceae</taxon>
        <taxon>Alicyclobacillus</taxon>
    </lineage>
</organism>
<dbReference type="GO" id="GO:0046872">
    <property type="term" value="F:metal ion binding"/>
    <property type="evidence" value="ECO:0007669"/>
    <property type="project" value="UniProtKB-UniRule"/>
</dbReference>
<accession>A0A1I7F7D6</accession>
<comment type="function">
    <text evidence="6">Has oligopeptidase activity and degrades a variety of small bioactive peptides.</text>
</comment>
<protein>
    <recommendedName>
        <fullName evidence="6">Oligopeptidase F</fullName>
        <ecNumber evidence="6">3.4.24.-</ecNumber>
    </recommendedName>
</protein>
<dbReference type="Gene3D" id="1.10.1370.20">
    <property type="entry name" value="Oligoendopeptidase f, C-terminal domain"/>
    <property type="match status" value="1"/>
</dbReference>
<evidence type="ECO:0000256" key="4">
    <source>
        <dbReference type="ARBA" id="ARBA00022833"/>
    </source>
</evidence>
<comment type="similarity">
    <text evidence="6">Belongs to the peptidase M3B family.</text>
</comment>
<evidence type="ECO:0000313" key="10">
    <source>
        <dbReference type="Proteomes" id="UP000183508"/>
    </source>
</evidence>
<dbReference type="InterPro" id="IPR001567">
    <property type="entry name" value="Pept_M3A_M3B_dom"/>
</dbReference>
<evidence type="ECO:0000256" key="2">
    <source>
        <dbReference type="ARBA" id="ARBA00022723"/>
    </source>
</evidence>
<dbReference type="EC" id="3.4.24.-" evidence="6"/>
<keyword evidence="4 6" id="KW-0862">Zinc</keyword>
<sequence length="625" mass="70643">MIDFAYRKIHRRPQGRLWMHEGSFERMAKRWTRAEVPVEQTWRLEDLFATPEAWEAEVEAIRRDVDTVTQYRGKLAGGAKVLLACLEAREKLMERVVRASTYAHLRVSEDSTNPVNQANAGKAAAMNAAVAAALSFVDSEILALPQGTVERYLAEEPGLADFRKALEDLLATRPHRLSPETENVLAALGEVFGAPYNVYQRSKLSDMQFDPVTDADGNEHPVSFALYEDHYELLPDTDLRRKAYRSFVKTLHQYKNTFAAAYAAEVQRQVVLARVRGYESVTHMLLEPQQVTIEMYENLLNIIQAELAPHMRRLAKLRQRVLGLDKMLHCDLKVPLDAEFTPKTTVEEAGKLILEALSILGPEYTDVIRTALSERWVDLADNVGKSTGAFCSSPYGAHPFILITWTDTMRGAFVLAHELGHAGHFALAQRNQRFTNTRPSMYFIEAPSTMNEMLLGRHILSRSDDPRMRRWVILQMLGTYYHNFVTHLLEAELQRRVYALAEAGKPITASVLCEQKGEVLANFWGDAVEIDDGAQLVWMRQPHYYMGLYPYTYSAGLTASTAISKRIFEEGQPAVDRWLQALKAGGTLRPLELLQLAGVDMSKPEPIREAVAFVGSLVDELERSF</sequence>
<evidence type="ECO:0000256" key="1">
    <source>
        <dbReference type="ARBA" id="ARBA00022670"/>
    </source>
</evidence>
<dbReference type="InterPro" id="IPR034009">
    <property type="entry name" value="M3B_PepF_4"/>
</dbReference>
<proteinExistence type="inferred from homology"/>
<evidence type="ECO:0000256" key="6">
    <source>
        <dbReference type="RuleBase" id="RU368091"/>
    </source>
</evidence>